<dbReference type="EMBL" id="UATL01000005">
    <property type="protein sequence ID" value="SPY44017.1"/>
    <property type="molecule type" value="Genomic_DNA"/>
</dbReference>
<evidence type="ECO:0000313" key="2">
    <source>
        <dbReference type="Proteomes" id="UP000251647"/>
    </source>
</evidence>
<proteinExistence type="predicted"/>
<name>A0A2T3QLB4_PHODM</name>
<dbReference type="RefSeq" id="WP_036765806.1">
    <property type="nucleotide sequence ID" value="NZ_PYOG01000006.1"/>
</dbReference>
<reference evidence="1 2" key="1">
    <citation type="submission" date="2018-06" db="EMBL/GenBank/DDBJ databases">
        <authorList>
            <consortium name="Pathogen Informatics"/>
            <person name="Doyle S."/>
        </authorList>
    </citation>
    <scope>NUCLEOTIDE SEQUENCE [LARGE SCALE GENOMIC DNA]</scope>
    <source>
        <strain evidence="1 2">NCTC11647</strain>
    </source>
</reference>
<accession>A0A2T3QLB4</accession>
<organism evidence="1 2">
    <name type="scientific">Photobacterium damselae</name>
    <dbReference type="NCBI Taxonomy" id="38293"/>
    <lineage>
        <taxon>Bacteria</taxon>
        <taxon>Pseudomonadati</taxon>
        <taxon>Pseudomonadota</taxon>
        <taxon>Gammaproteobacteria</taxon>
        <taxon>Vibrionales</taxon>
        <taxon>Vibrionaceae</taxon>
        <taxon>Photobacterium</taxon>
    </lineage>
</organism>
<gene>
    <name evidence="1" type="ORF">NCTC11647_02952</name>
</gene>
<protein>
    <submittedName>
        <fullName evidence="1">Uncharacterized protein</fullName>
    </submittedName>
</protein>
<evidence type="ECO:0000313" key="1">
    <source>
        <dbReference type="EMBL" id="SPY44017.1"/>
    </source>
</evidence>
<dbReference type="Proteomes" id="UP000251647">
    <property type="component" value="Unassembled WGS sequence"/>
</dbReference>
<dbReference type="AlphaFoldDB" id="A0A2T3QLB4"/>
<sequence length="102" mass="11089">MTFGVQCWSPTGQTVITTIQPMNLVGIYPIYEGRHTIAIEGSIDGVLEWTFAFGEQGNGTTGVAISSVSVSGNKLTYVGTKFRSPDMQSLVQKPSISIYIRR</sequence>